<protein>
    <submittedName>
        <fullName evidence="9">Cytochrome c biogenesis protein</fullName>
    </submittedName>
</protein>
<dbReference type="Proteomes" id="UP000000448">
    <property type="component" value="Chromosome"/>
</dbReference>
<feature type="domain" description="Cytochrome c assembly protein" evidence="7">
    <location>
        <begin position="558"/>
        <end position="755"/>
    </location>
</feature>
<keyword evidence="2 6" id="KW-0812">Transmembrane</keyword>
<feature type="transmembrane region" description="Helical" evidence="6">
    <location>
        <begin position="771"/>
        <end position="796"/>
    </location>
</feature>
<dbReference type="Pfam" id="PF05140">
    <property type="entry name" value="ResB"/>
    <property type="match status" value="1"/>
</dbReference>
<dbReference type="eggNOG" id="COG1333">
    <property type="taxonomic scope" value="Bacteria"/>
</dbReference>
<evidence type="ECO:0000256" key="5">
    <source>
        <dbReference type="ARBA" id="ARBA00023136"/>
    </source>
</evidence>
<dbReference type="RefSeq" id="WP_012663465.1">
    <property type="nucleotide sequence ID" value="NC_012115.1"/>
</dbReference>
<feature type="transmembrane region" description="Helical" evidence="6">
    <location>
        <begin position="623"/>
        <end position="652"/>
    </location>
</feature>
<feature type="transmembrane region" description="Helical" evidence="6">
    <location>
        <begin position="204"/>
        <end position="223"/>
    </location>
</feature>
<keyword evidence="5 6" id="KW-0472">Membrane</keyword>
<sequence length="814" mass="93387">MIKKILSVFFSLETMVVLSLVFLVAQISATLMKTDTDAWVNVYGTLWFEIIMWLLGLNLVGVLFKYKTYKKVPIFVLHLSLLIILLGAAITRYFGYEGQLFLRNGEVKGEVVVIKNKAHPSDKEVVDLGFKIKLDKFVMRKYPGSMQPSSYDSYVTVIDGDKSFPYHIYMNHILVYKGYRFYQASYFPDEQGSILSVNHDPGMWITYIGYALLAIGFFWSMVYRKSRFMMTVKKLQKSGLFAFLLFFLLMPNVSKAMSIDEYAKNSVNTAKEFSTILVQQNGRIKPMDTLDLDVIHKITKKAKLLGMNYNQLITGMLSYPEVFQNAPLIYVGHPAVRKELGIEGKYAPYNAFFGSDGNLKYSKEINDAFNTPDKDRTKVQREWIKLNERIYVSYLVFTGQIFKIYPTPNAKNENYKWYSPFEIQQMVMMKKIDPFTGNFYVNQFASLVKALRDFDAKKVAEIRENIYKIQKEYSAPILPDPNKIKWELRYNHWQVFPSLIGVYSLLGIILIFIGFAEILKEKRFPIIEKILYSLGVLALLAHTANMLLRWYIAGHAPWSDAYESIVFIAWGSAFASLIFFRKSMLALGAGLFVAGMFMMVAHLNNIDPQITNMVPVLKSYWLLIHVAVITSSYGFLGVGSMLGALNLILFALRKYKNLDNQIKQLNNIIYIALYIGLALLSIGTFLGGVWANESWGRYWSWDPKETWSLITMIVYALVIHGKMIPKLRGEFIFSLLSFLSFFFVLMTYFGVNFYIAQGLHSYGQGTADGYWWINVIFAGMGAWFAVVIVTLIMGILSRVSKPVKLEENEYHPKG</sequence>
<feature type="domain" description="ResB-like" evidence="8">
    <location>
        <begin position="71"/>
        <end position="186"/>
    </location>
</feature>
<proteinExistence type="predicted"/>
<accession>B9L8L9</accession>
<feature type="transmembrane region" description="Helical" evidence="6">
    <location>
        <begin position="731"/>
        <end position="751"/>
    </location>
</feature>
<evidence type="ECO:0000256" key="3">
    <source>
        <dbReference type="ARBA" id="ARBA00022748"/>
    </source>
</evidence>
<dbReference type="GO" id="GO:0005886">
    <property type="term" value="C:plasma membrane"/>
    <property type="evidence" value="ECO:0007669"/>
    <property type="project" value="TreeGrafter"/>
</dbReference>
<keyword evidence="10" id="KW-1185">Reference proteome</keyword>
<feature type="transmembrane region" description="Helical" evidence="6">
    <location>
        <begin position="76"/>
        <end position="95"/>
    </location>
</feature>
<dbReference type="PANTHER" id="PTHR30071">
    <property type="entry name" value="HEME EXPORTER PROTEIN C"/>
    <property type="match status" value="1"/>
</dbReference>
<dbReference type="HOGENOM" id="CLU_008710_0_0_7"/>
<dbReference type="Pfam" id="PF01578">
    <property type="entry name" value="Cytochrom_C_asm"/>
    <property type="match status" value="1"/>
</dbReference>
<keyword evidence="3" id="KW-0201">Cytochrome c-type biogenesis</keyword>
<keyword evidence="4 6" id="KW-1133">Transmembrane helix</keyword>
<evidence type="ECO:0000256" key="2">
    <source>
        <dbReference type="ARBA" id="ARBA00022692"/>
    </source>
</evidence>
<feature type="transmembrane region" description="Helical" evidence="6">
    <location>
        <begin position="585"/>
        <end position="603"/>
    </location>
</feature>
<dbReference type="eggNOG" id="COG0755">
    <property type="taxonomic scope" value="Bacteria"/>
</dbReference>
<dbReference type="PANTHER" id="PTHR30071:SF1">
    <property type="entry name" value="CYTOCHROME B_B6 PROTEIN-RELATED"/>
    <property type="match status" value="1"/>
</dbReference>
<evidence type="ECO:0000313" key="9">
    <source>
        <dbReference type="EMBL" id="ACM92093.1"/>
    </source>
</evidence>
<evidence type="ECO:0000256" key="4">
    <source>
        <dbReference type="ARBA" id="ARBA00022989"/>
    </source>
</evidence>
<feature type="transmembrane region" description="Helical" evidence="6">
    <location>
        <begin position="235"/>
        <end position="253"/>
    </location>
</feature>
<feature type="transmembrane region" description="Helical" evidence="6">
    <location>
        <begin position="12"/>
        <end position="32"/>
    </location>
</feature>
<evidence type="ECO:0000259" key="7">
    <source>
        <dbReference type="Pfam" id="PF01578"/>
    </source>
</evidence>
<feature type="transmembrane region" description="Helical" evidence="6">
    <location>
        <begin position="531"/>
        <end position="552"/>
    </location>
</feature>
<name>B9L8L9_NAUPA</name>
<evidence type="ECO:0000259" key="8">
    <source>
        <dbReference type="Pfam" id="PF05140"/>
    </source>
</evidence>
<dbReference type="InterPro" id="IPR045062">
    <property type="entry name" value="Cyt_c_biogenesis_CcsA/CcmC"/>
</dbReference>
<dbReference type="STRING" id="598659.NAMH_0561"/>
<evidence type="ECO:0000313" key="10">
    <source>
        <dbReference type="Proteomes" id="UP000000448"/>
    </source>
</evidence>
<dbReference type="OrthoDB" id="9814290at2"/>
<evidence type="ECO:0000256" key="6">
    <source>
        <dbReference type="SAM" id="Phobius"/>
    </source>
</evidence>
<dbReference type="GO" id="GO:0017004">
    <property type="term" value="P:cytochrome complex assembly"/>
    <property type="evidence" value="ECO:0007669"/>
    <property type="project" value="UniProtKB-KW"/>
</dbReference>
<comment type="subcellular location">
    <subcellularLocation>
        <location evidence="1">Membrane</location>
        <topology evidence="1">Multi-pass membrane protein</topology>
    </subcellularLocation>
</comment>
<feature type="transmembrane region" description="Helical" evidence="6">
    <location>
        <begin position="706"/>
        <end position="724"/>
    </location>
</feature>
<feature type="transmembrane region" description="Helical" evidence="6">
    <location>
        <begin position="495"/>
        <end position="519"/>
    </location>
</feature>
<dbReference type="EMBL" id="CP001279">
    <property type="protein sequence ID" value="ACM92093.1"/>
    <property type="molecule type" value="Genomic_DNA"/>
</dbReference>
<dbReference type="InterPro" id="IPR002541">
    <property type="entry name" value="Cyt_c_assembly"/>
</dbReference>
<dbReference type="AlphaFoldDB" id="B9L8L9"/>
<reference evidence="9 10" key="1">
    <citation type="journal article" date="2009" name="PLoS Genet.">
        <title>Adaptations to submarine hydrothermal environments exemplified by the genome of Nautilia profundicola.</title>
        <authorList>
            <person name="Campbell B.J."/>
            <person name="Smith J.L."/>
            <person name="Hanson T.E."/>
            <person name="Klotz M.G."/>
            <person name="Stein L.Y."/>
            <person name="Lee C.K."/>
            <person name="Wu D."/>
            <person name="Robinson J.M."/>
            <person name="Khouri H.M."/>
            <person name="Eisen J.A."/>
            <person name="Cary S.C."/>
        </authorList>
    </citation>
    <scope>NUCLEOTIDE SEQUENCE [LARGE SCALE GENOMIC DNA]</scope>
    <source>
        <strain evidence="10">ATCC BAA-1463 / DSM 18972 / AmH</strain>
    </source>
</reference>
<organism evidence="9 10">
    <name type="scientific">Nautilia profundicola (strain ATCC BAA-1463 / DSM 18972 / AmH)</name>
    <dbReference type="NCBI Taxonomy" id="598659"/>
    <lineage>
        <taxon>Bacteria</taxon>
        <taxon>Pseudomonadati</taxon>
        <taxon>Campylobacterota</taxon>
        <taxon>Epsilonproteobacteria</taxon>
        <taxon>Nautiliales</taxon>
        <taxon>Nautiliaceae</taxon>
        <taxon>Nautilia</taxon>
    </lineage>
</organism>
<dbReference type="GO" id="GO:0020037">
    <property type="term" value="F:heme binding"/>
    <property type="evidence" value="ECO:0007669"/>
    <property type="project" value="InterPro"/>
</dbReference>
<evidence type="ECO:0000256" key="1">
    <source>
        <dbReference type="ARBA" id="ARBA00004141"/>
    </source>
</evidence>
<dbReference type="InterPro" id="IPR007816">
    <property type="entry name" value="ResB-like_domain"/>
</dbReference>
<gene>
    <name evidence="9" type="ordered locus">NAMH_0561</name>
</gene>
<feature type="transmembrane region" description="Helical" evidence="6">
    <location>
        <begin position="44"/>
        <end position="64"/>
    </location>
</feature>
<feature type="transmembrane region" description="Helical" evidence="6">
    <location>
        <begin position="664"/>
        <end position="686"/>
    </location>
</feature>
<dbReference type="KEGG" id="nam:NAMH_0561"/>
<feature type="transmembrane region" description="Helical" evidence="6">
    <location>
        <begin position="564"/>
        <end position="580"/>
    </location>
</feature>